<evidence type="ECO:0000313" key="2">
    <source>
        <dbReference type="EMBL" id="XAE42765.1"/>
    </source>
</evidence>
<sequence length="296" mass="32624">MEAVATYANGLNPTAVMVVQDGKVIANWGNVSRKVNIASVRKSLLSALFGTAISDGRINLNSTLAELRIDDKPPPLTDAEKQATVRDLLMARSGIYHPAAYETADIRQSRPKRGSHSPGSFWFCNNWDFNALGTIYRQRTGEDIFRSFAQRIAVPTGMEDFSAADGRYSVEASSIHPAYPFRMSARDLARFGQLFLNDGRWDGKQVIPASWVRESTTAYSSTNREGMGYGYLWWTLNPQVFGPGAAQASGYGGQHVAVIPSKRLVVVQVVDRTQNPKRASTSHFVDFLRQFVAAAP</sequence>
<dbReference type="EMBL" id="CP152276">
    <property type="protein sequence ID" value="XAE42765.1"/>
    <property type="molecule type" value="Genomic_DNA"/>
</dbReference>
<gene>
    <name evidence="2" type="ORF">AAC691_21420</name>
</gene>
<keyword evidence="2" id="KW-0378">Hydrolase</keyword>
<dbReference type="PANTHER" id="PTHR43283:SF7">
    <property type="entry name" value="BETA-LACTAMASE-RELATED DOMAIN-CONTAINING PROTEIN"/>
    <property type="match status" value="1"/>
</dbReference>
<dbReference type="RefSeq" id="WP_342628405.1">
    <property type="nucleotide sequence ID" value="NZ_CP152276.1"/>
</dbReference>
<dbReference type="InterPro" id="IPR001466">
    <property type="entry name" value="Beta-lactam-related"/>
</dbReference>
<dbReference type="Proteomes" id="UP001449795">
    <property type="component" value="Chromosome"/>
</dbReference>
<proteinExistence type="predicted"/>
<protein>
    <submittedName>
        <fullName evidence="2">Serine hydrolase</fullName>
        <ecNumber evidence="2">3.-.-.-</ecNumber>
    </submittedName>
</protein>
<evidence type="ECO:0000313" key="3">
    <source>
        <dbReference type="Proteomes" id="UP001449795"/>
    </source>
</evidence>
<dbReference type="InterPro" id="IPR012338">
    <property type="entry name" value="Beta-lactam/transpept-like"/>
</dbReference>
<dbReference type="EC" id="3.-.-.-" evidence="2"/>
<evidence type="ECO:0000259" key="1">
    <source>
        <dbReference type="Pfam" id="PF00144"/>
    </source>
</evidence>
<dbReference type="InterPro" id="IPR050789">
    <property type="entry name" value="Diverse_Enzym_Activities"/>
</dbReference>
<dbReference type="Gene3D" id="3.40.710.10">
    <property type="entry name" value="DD-peptidase/beta-lactamase superfamily"/>
    <property type="match status" value="1"/>
</dbReference>
<dbReference type="GO" id="GO:0016787">
    <property type="term" value="F:hydrolase activity"/>
    <property type="evidence" value="ECO:0007669"/>
    <property type="project" value="UniProtKB-KW"/>
</dbReference>
<feature type="domain" description="Beta-lactamase-related" evidence="1">
    <location>
        <begin position="15"/>
        <end position="280"/>
    </location>
</feature>
<dbReference type="SUPFAM" id="SSF56601">
    <property type="entry name" value="beta-lactamase/transpeptidase-like"/>
    <property type="match status" value="1"/>
</dbReference>
<dbReference type="PANTHER" id="PTHR43283">
    <property type="entry name" value="BETA-LACTAMASE-RELATED"/>
    <property type="match status" value="1"/>
</dbReference>
<keyword evidence="3" id="KW-1185">Reference proteome</keyword>
<name>A0ABZ3D545_9PROT</name>
<accession>A0ABZ3D545</accession>
<organism evidence="2 3">
    <name type="scientific">Nguyenibacter vanlangensis</name>
    <dbReference type="NCBI Taxonomy" id="1216886"/>
    <lineage>
        <taxon>Bacteria</taxon>
        <taxon>Pseudomonadati</taxon>
        <taxon>Pseudomonadota</taxon>
        <taxon>Alphaproteobacteria</taxon>
        <taxon>Acetobacterales</taxon>
        <taxon>Acetobacteraceae</taxon>
        <taxon>Nguyenibacter</taxon>
    </lineage>
</organism>
<reference evidence="2 3" key="1">
    <citation type="submission" date="2024-04" db="EMBL/GenBank/DDBJ databases">
        <title>Complete genome sequence of Nguyenibacter vanlangesis HBCM-1154, a strain capable of nitrogen fixation, IAA production, and phosphorus solubilization isolated from sugarcane soil.</title>
        <authorList>
            <person name="MY HANH P."/>
        </authorList>
    </citation>
    <scope>NUCLEOTIDE SEQUENCE [LARGE SCALE GENOMIC DNA]</scope>
    <source>
        <strain evidence="2 3">HBCM 1154</strain>
    </source>
</reference>
<dbReference type="Pfam" id="PF00144">
    <property type="entry name" value="Beta-lactamase"/>
    <property type="match status" value="1"/>
</dbReference>